<feature type="chain" id="PRO_5007866419" description="Secreted protein" evidence="1">
    <location>
        <begin position="22"/>
        <end position="83"/>
    </location>
</feature>
<dbReference type="InParanoid" id="A0A165S833"/>
<dbReference type="PROSITE" id="PS51257">
    <property type="entry name" value="PROKAR_LIPOPROTEIN"/>
    <property type="match status" value="1"/>
</dbReference>
<proteinExistence type="predicted"/>
<protein>
    <recommendedName>
        <fullName evidence="4">Secreted protein</fullName>
    </recommendedName>
</protein>
<evidence type="ECO:0000313" key="3">
    <source>
        <dbReference type="Proteomes" id="UP000076761"/>
    </source>
</evidence>
<keyword evidence="1" id="KW-0732">Signal</keyword>
<dbReference type="Proteomes" id="UP000076761">
    <property type="component" value="Unassembled WGS sequence"/>
</dbReference>
<evidence type="ECO:0000256" key="1">
    <source>
        <dbReference type="SAM" id="SignalP"/>
    </source>
</evidence>
<accession>A0A165S833</accession>
<dbReference type="AlphaFoldDB" id="A0A165S833"/>
<evidence type="ECO:0000313" key="2">
    <source>
        <dbReference type="EMBL" id="KZT24790.1"/>
    </source>
</evidence>
<name>A0A165S833_9AGAM</name>
<organism evidence="2 3">
    <name type="scientific">Neolentinus lepideus HHB14362 ss-1</name>
    <dbReference type="NCBI Taxonomy" id="1314782"/>
    <lineage>
        <taxon>Eukaryota</taxon>
        <taxon>Fungi</taxon>
        <taxon>Dikarya</taxon>
        <taxon>Basidiomycota</taxon>
        <taxon>Agaricomycotina</taxon>
        <taxon>Agaricomycetes</taxon>
        <taxon>Gloeophyllales</taxon>
        <taxon>Gloeophyllaceae</taxon>
        <taxon>Neolentinus</taxon>
    </lineage>
</organism>
<dbReference type="EMBL" id="KV425575">
    <property type="protein sequence ID" value="KZT24790.1"/>
    <property type="molecule type" value="Genomic_DNA"/>
</dbReference>
<reference evidence="2 3" key="1">
    <citation type="journal article" date="2016" name="Mol. Biol. Evol.">
        <title>Comparative Genomics of Early-Diverging Mushroom-Forming Fungi Provides Insights into the Origins of Lignocellulose Decay Capabilities.</title>
        <authorList>
            <person name="Nagy L.G."/>
            <person name="Riley R."/>
            <person name="Tritt A."/>
            <person name="Adam C."/>
            <person name="Daum C."/>
            <person name="Floudas D."/>
            <person name="Sun H."/>
            <person name="Yadav J.S."/>
            <person name="Pangilinan J."/>
            <person name="Larsson K.H."/>
            <person name="Matsuura K."/>
            <person name="Barry K."/>
            <person name="Labutti K."/>
            <person name="Kuo R."/>
            <person name="Ohm R.A."/>
            <person name="Bhattacharya S.S."/>
            <person name="Shirouzu T."/>
            <person name="Yoshinaga Y."/>
            <person name="Martin F.M."/>
            <person name="Grigoriev I.V."/>
            <person name="Hibbett D.S."/>
        </authorList>
    </citation>
    <scope>NUCLEOTIDE SEQUENCE [LARGE SCALE GENOMIC DNA]</scope>
    <source>
        <strain evidence="2 3">HHB14362 ss-1</strain>
    </source>
</reference>
<evidence type="ECO:0008006" key="4">
    <source>
        <dbReference type="Google" id="ProtNLM"/>
    </source>
</evidence>
<gene>
    <name evidence="2" type="ORF">NEOLEDRAFT_393767</name>
</gene>
<feature type="signal peptide" evidence="1">
    <location>
        <begin position="1"/>
        <end position="21"/>
    </location>
</feature>
<keyword evidence="3" id="KW-1185">Reference proteome</keyword>
<sequence length="83" mass="9168">MPFYRATITIVLMSGFPVLHSLVSSCKFLHPSFIRASEDDGLFTALRPALHSTDSESPSASYLNVIVGYLLTFWRLGRSICSA</sequence>